<dbReference type="Pfam" id="PF23639">
    <property type="entry name" value="DUF7146"/>
    <property type="match status" value="1"/>
</dbReference>
<dbReference type="GO" id="GO:0006260">
    <property type="term" value="P:DNA replication"/>
    <property type="evidence" value="ECO:0007669"/>
    <property type="project" value="InterPro"/>
</dbReference>
<dbReference type="STRING" id="53501.SAMN04488043_105204"/>
<keyword evidence="3" id="KW-0808">Transferase</keyword>
<name>A0A0P1FFB2_THAGE</name>
<dbReference type="EC" id="2.7.7.-" evidence="3"/>
<dbReference type="GO" id="GO:0003677">
    <property type="term" value="F:DNA binding"/>
    <property type="evidence" value="ECO:0007669"/>
    <property type="project" value="InterPro"/>
</dbReference>
<evidence type="ECO:0000313" key="4">
    <source>
        <dbReference type="Proteomes" id="UP000051587"/>
    </source>
</evidence>
<dbReference type="Proteomes" id="UP000051587">
    <property type="component" value="Unassembled WGS sequence"/>
</dbReference>
<proteinExistence type="predicted"/>
<dbReference type="InterPro" id="IPR002694">
    <property type="entry name" value="Znf_CHC2"/>
</dbReference>
<feature type="domain" description="Zinc finger CHC2-type" evidence="2">
    <location>
        <begin position="36"/>
        <end position="90"/>
    </location>
</feature>
<dbReference type="Gene3D" id="3.90.580.10">
    <property type="entry name" value="Zinc finger, CHC2-type domain"/>
    <property type="match status" value="1"/>
</dbReference>
<gene>
    <name evidence="3" type="primary">dnaG_2</name>
    <name evidence="3" type="ORF">TG4357_02667</name>
</gene>
<sequence length="382" mass="41893">MSAADDDRLSEAQSIPIMDIAAQLKIEDLARAGHEWVGPCPRPGCGGTDRFSINPDLGVYNCRACGGGDGIALVRMVLGCDFPSALSHLVGEKHLELSEEERDRRRRDREKQRQKDEAAANAAREKARRQAHRIWMDALPSLGSPVQDYLAIRGFRPEDYPGIAVRLRFHPALRYMVPVRGSREWQVVHCGPAMLAVVQRPDNKFSAVHRTWIDLDRPNGKAAIEHNGEGLQAKKSWGPVKGCAIRLFTPAKADTLIMGEGIETTLTGLRAGDGSAAYWAGISLGNMAGRRILKGKGMKFAGVPDLTDDRAFLPPPWVRRLVFIKDGDSEPKTTRAKLLSGLRRAKAQMPGCETIQIVHAEDGLDLNDMLLGDPSGENKDGL</sequence>
<evidence type="ECO:0000259" key="2">
    <source>
        <dbReference type="SMART" id="SM00400"/>
    </source>
</evidence>
<dbReference type="Pfam" id="PF01807">
    <property type="entry name" value="Zn_ribbon_DnaG"/>
    <property type="match status" value="1"/>
</dbReference>
<dbReference type="InterPro" id="IPR055570">
    <property type="entry name" value="DUF7146"/>
</dbReference>
<dbReference type="SUPFAM" id="SSF57783">
    <property type="entry name" value="Zinc beta-ribbon"/>
    <property type="match status" value="1"/>
</dbReference>
<dbReference type="SMART" id="SM00400">
    <property type="entry name" value="ZnF_CHCC"/>
    <property type="match status" value="1"/>
</dbReference>
<organism evidence="3 4">
    <name type="scientific">Thalassovita gelatinovora</name>
    <name type="common">Thalassobius gelatinovorus</name>
    <dbReference type="NCBI Taxonomy" id="53501"/>
    <lineage>
        <taxon>Bacteria</taxon>
        <taxon>Pseudomonadati</taxon>
        <taxon>Pseudomonadota</taxon>
        <taxon>Alphaproteobacteria</taxon>
        <taxon>Rhodobacterales</taxon>
        <taxon>Roseobacteraceae</taxon>
        <taxon>Thalassovita</taxon>
    </lineage>
</organism>
<dbReference type="InterPro" id="IPR036977">
    <property type="entry name" value="DNA_primase_Znf_CHC2"/>
</dbReference>
<dbReference type="GO" id="GO:0008270">
    <property type="term" value="F:zinc ion binding"/>
    <property type="evidence" value="ECO:0007669"/>
    <property type="project" value="InterPro"/>
</dbReference>
<dbReference type="EMBL" id="CYSA01000025">
    <property type="protein sequence ID" value="CUH66832.1"/>
    <property type="molecule type" value="Genomic_DNA"/>
</dbReference>
<dbReference type="AlphaFoldDB" id="A0A0P1FFB2"/>
<accession>A0A0P1FFB2</accession>
<dbReference type="OrthoDB" id="9811157at2"/>
<feature type="region of interest" description="Disordered" evidence="1">
    <location>
        <begin position="98"/>
        <end position="124"/>
    </location>
</feature>
<keyword evidence="3" id="KW-0548">Nucleotidyltransferase</keyword>
<reference evidence="3 4" key="1">
    <citation type="submission" date="2015-09" db="EMBL/GenBank/DDBJ databases">
        <authorList>
            <consortium name="Swine Surveillance"/>
        </authorList>
    </citation>
    <scope>NUCLEOTIDE SEQUENCE [LARGE SCALE GENOMIC DNA]</scope>
    <source>
        <strain evidence="3 4">CECT 4357</strain>
    </source>
</reference>
<dbReference type="GO" id="GO:0003899">
    <property type="term" value="F:DNA-directed RNA polymerase activity"/>
    <property type="evidence" value="ECO:0007669"/>
    <property type="project" value="InterPro"/>
</dbReference>
<dbReference type="RefSeq" id="WP_058263377.1">
    <property type="nucleotide sequence ID" value="NZ_CP051181.1"/>
</dbReference>
<protein>
    <submittedName>
        <fullName evidence="3">DNA primase</fullName>
        <ecNumber evidence="3">2.7.7.-</ecNumber>
    </submittedName>
</protein>
<evidence type="ECO:0000313" key="3">
    <source>
        <dbReference type="EMBL" id="CUH66832.1"/>
    </source>
</evidence>
<evidence type="ECO:0000256" key="1">
    <source>
        <dbReference type="SAM" id="MobiDB-lite"/>
    </source>
</evidence>
<feature type="compositionally biased region" description="Basic and acidic residues" evidence="1">
    <location>
        <begin position="98"/>
        <end position="118"/>
    </location>
</feature>
<keyword evidence="4" id="KW-1185">Reference proteome</keyword>